<dbReference type="EMBL" id="BONV01000005">
    <property type="protein sequence ID" value="GIG78673.1"/>
    <property type="molecule type" value="Genomic_DNA"/>
</dbReference>
<gene>
    <name evidence="5" type="ORF">Pka01_18000</name>
</gene>
<evidence type="ECO:0000256" key="1">
    <source>
        <dbReference type="PIRSR" id="PIRSR637460-1"/>
    </source>
</evidence>
<dbReference type="Pfam" id="PF13472">
    <property type="entry name" value="Lipase_GDSL_2"/>
    <property type="match status" value="1"/>
</dbReference>
<dbReference type="AlphaFoldDB" id="A0A8J3LYC6"/>
<dbReference type="InterPro" id="IPR037460">
    <property type="entry name" value="SEST-like"/>
</dbReference>
<feature type="transmembrane region" description="Helical" evidence="3">
    <location>
        <begin position="51"/>
        <end position="71"/>
    </location>
</feature>
<accession>A0A8J3LYC6</accession>
<protein>
    <submittedName>
        <fullName evidence="5">Lipase</fullName>
    </submittedName>
</protein>
<dbReference type="GO" id="GO:0019433">
    <property type="term" value="P:triglyceride catabolic process"/>
    <property type="evidence" value="ECO:0007669"/>
    <property type="project" value="TreeGrafter"/>
</dbReference>
<feature type="disulfide bond" evidence="2">
    <location>
        <begin position="244"/>
        <end position="293"/>
    </location>
</feature>
<keyword evidence="6" id="KW-1185">Reference proteome</keyword>
<organism evidence="5 6">
    <name type="scientific">Planotetraspora kaengkrachanensis</name>
    <dbReference type="NCBI Taxonomy" id="575193"/>
    <lineage>
        <taxon>Bacteria</taxon>
        <taxon>Bacillati</taxon>
        <taxon>Actinomycetota</taxon>
        <taxon>Actinomycetes</taxon>
        <taxon>Streptosporangiales</taxon>
        <taxon>Streptosporangiaceae</taxon>
        <taxon>Planotetraspora</taxon>
    </lineage>
</organism>
<dbReference type="InterPro" id="IPR013830">
    <property type="entry name" value="SGNH_hydro"/>
</dbReference>
<evidence type="ECO:0000256" key="2">
    <source>
        <dbReference type="PIRSR" id="PIRSR637460-2"/>
    </source>
</evidence>
<sequence length="334" mass="34208">MDYGWAGARRATHSAMRTPRIPILTSETVWETAMKTTITSLRPRAGAWRRLAAVVFGAAAGAALIAAPAPAASASTPSALYVALGDSYTSGYGLPTQLTSPAIIAGCGQSSSNYPKLVAAHYGIAVDDRSCAGATTAAFTNWQGANPPQTSALGPNTVLVTIGMGGNDVGSSIITTSCLQAGAANHSCQTSQLNNLINTSLANLAAHLPGDIANIRALAPNAAIVYVGYLTGLPSLSTWTATGCSSNLPYYPGDIAWLNNFGQRLNNTIRTAAQSQGAIFVDALNMSAGHDPCRPVGTRWNEGIHPAAPATATFHPNLAGHSAYASMIISALGG</sequence>
<feature type="active site" evidence="1">
    <location>
        <position position="315"/>
    </location>
</feature>
<evidence type="ECO:0000259" key="4">
    <source>
        <dbReference type="Pfam" id="PF13472"/>
    </source>
</evidence>
<dbReference type="Proteomes" id="UP000630097">
    <property type="component" value="Unassembled WGS sequence"/>
</dbReference>
<keyword evidence="3" id="KW-0812">Transmembrane</keyword>
<dbReference type="PANTHER" id="PTHR37981:SF1">
    <property type="entry name" value="SGNH HYDROLASE-TYPE ESTERASE DOMAIN-CONTAINING PROTEIN"/>
    <property type="match status" value="1"/>
</dbReference>
<feature type="active site" description="Nucleophile" evidence="1">
    <location>
        <position position="87"/>
    </location>
</feature>
<evidence type="ECO:0000313" key="6">
    <source>
        <dbReference type="Proteomes" id="UP000630097"/>
    </source>
</evidence>
<name>A0A8J3LYC6_9ACTN</name>
<dbReference type="CDD" id="cd01823">
    <property type="entry name" value="SEST_like"/>
    <property type="match status" value="1"/>
</dbReference>
<feature type="disulfide bond" evidence="2">
    <location>
        <begin position="107"/>
        <end position="131"/>
    </location>
</feature>
<feature type="disulfide bond" evidence="2">
    <location>
        <begin position="178"/>
        <end position="188"/>
    </location>
</feature>
<dbReference type="SUPFAM" id="SSF52266">
    <property type="entry name" value="SGNH hydrolase"/>
    <property type="match status" value="1"/>
</dbReference>
<evidence type="ECO:0000313" key="5">
    <source>
        <dbReference type="EMBL" id="GIG78673.1"/>
    </source>
</evidence>
<reference evidence="5 6" key="1">
    <citation type="submission" date="2021-01" db="EMBL/GenBank/DDBJ databases">
        <title>Whole genome shotgun sequence of Planotetraspora kaengkrachanensis NBRC 104272.</title>
        <authorList>
            <person name="Komaki H."/>
            <person name="Tamura T."/>
        </authorList>
    </citation>
    <scope>NUCLEOTIDE SEQUENCE [LARGE SCALE GENOMIC DNA]</scope>
    <source>
        <strain evidence="5 6">NBRC 104272</strain>
    </source>
</reference>
<comment type="caution">
    <text evidence="5">The sequence shown here is derived from an EMBL/GenBank/DDBJ whole genome shotgun (WGS) entry which is preliminary data.</text>
</comment>
<dbReference type="InterPro" id="IPR036514">
    <property type="entry name" value="SGNH_hydro_sf"/>
</dbReference>
<evidence type="ECO:0000256" key="3">
    <source>
        <dbReference type="SAM" id="Phobius"/>
    </source>
</evidence>
<keyword evidence="2" id="KW-1015">Disulfide bond</keyword>
<dbReference type="PANTHER" id="PTHR37981">
    <property type="entry name" value="LIPASE 2"/>
    <property type="match status" value="1"/>
</dbReference>
<proteinExistence type="predicted"/>
<keyword evidence="3" id="KW-0472">Membrane</keyword>
<feature type="domain" description="SGNH hydrolase-type esterase" evidence="4">
    <location>
        <begin position="83"/>
        <end position="322"/>
    </location>
</feature>
<dbReference type="Gene3D" id="3.40.50.1110">
    <property type="entry name" value="SGNH hydrolase"/>
    <property type="match status" value="1"/>
</dbReference>
<dbReference type="GO" id="GO:0004806">
    <property type="term" value="F:triacylglycerol lipase activity"/>
    <property type="evidence" value="ECO:0007669"/>
    <property type="project" value="TreeGrafter"/>
</dbReference>
<keyword evidence="3" id="KW-1133">Transmembrane helix</keyword>